<dbReference type="GO" id="GO:0046872">
    <property type="term" value="F:metal ion binding"/>
    <property type="evidence" value="ECO:0007669"/>
    <property type="project" value="UniProtKB-KW"/>
</dbReference>
<dbReference type="Gene3D" id="2.70.150.10">
    <property type="entry name" value="Calcium-transporting ATPase, cytoplasmic transduction domain A"/>
    <property type="match status" value="1"/>
</dbReference>
<dbReference type="GO" id="GO:0005388">
    <property type="term" value="F:P-type calcium transporter activity"/>
    <property type="evidence" value="ECO:0007669"/>
    <property type="project" value="TreeGrafter"/>
</dbReference>
<evidence type="ECO:0000256" key="9">
    <source>
        <dbReference type="ARBA" id="ARBA00022840"/>
    </source>
</evidence>
<evidence type="ECO:0000256" key="16">
    <source>
        <dbReference type="ARBA" id="ARBA00049289"/>
    </source>
</evidence>
<dbReference type="SFLD" id="SFLDS00003">
    <property type="entry name" value="Haloacid_Dehalogenase"/>
    <property type="match status" value="1"/>
</dbReference>
<dbReference type="InterPro" id="IPR036412">
    <property type="entry name" value="HAD-like_sf"/>
</dbReference>
<dbReference type="PRINTS" id="PR00120">
    <property type="entry name" value="HATPASE"/>
</dbReference>
<dbReference type="Pfam" id="PF00689">
    <property type="entry name" value="Cation_ATPase_C"/>
    <property type="match status" value="1"/>
</dbReference>
<keyword evidence="5 19" id="KW-0812">Transmembrane</keyword>
<dbReference type="FunFam" id="3.40.50.1000:FF:000144">
    <property type="entry name" value="copper-transporting ATPase 1 isoform X2"/>
    <property type="match status" value="1"/>
</dbReference>
<dbReference type="Gene3D" id="3.40.1110.10">
    <property type="entry name" value="Calcium-transporting ATPase, cytoplasmic domain N"/>
    <property type="match status" value="2"/>
</dbReference>
<feature type="region of interest" description="Disordered" evidence="18">
    <location>
        <begin position="78"/>
        <end position="102"/>
    </location>
</feature>
<dbReference type="SUPFAM" id="SSF81653">
    <property type="entry name" value="Calcium ATPase, transduction domain A"/>
    <property type="match status" value="1"/>
</dbReference>
<dbReference type="InterPro" id="IPR018303">
    <property type="entry name" value="ATPase_P-typ_P_site"/>
</dbReference>
<feature type="region of interest" description="Disordered" evidence="18">
    <location>
        <begin position="779"/>
        <end position="798"/>
    </location>
</feature>
<keyword evidence="6" id="KW-0479">Metal-binding</keyword>
<comment type="catalytic activity">
    <reaction evidence="17">
        <text>ATP + H2O = ADP + phosphate + H(+)</text>
        <dbReference type="Rhea" id="RHEA:13065"/>
        <dbReference type="ChEBI" id="CHEBI:15377"/>
        <dbReference type="ChEBI" id="CHEBI:15378"/>
        <dbReference type="ChEBI" id="CHEBI:30616"/>
        <dbReference type="ChEBI" id="CHEBI:43474"/>
        <dbReference type="ChEBI" id="CHEBI:456216"/>
    </reaction>
</comment>
<dbReference type="NCBIfam" id="TIGR01494">
    <property type="entry name" value="ATPase_P-type"/>
    <property type="match status" value="2"/>
</dbReference>
<evidence type="ECO:0000256" key="6">
    <source>
        <dbReference type="ARBA" id="ARBA00022723"/>
    </source>
</evidence>
<evidence type="ECO:0000259" key="20">
    <source>
        <dbReference type="SMART" id="SM00831"/>
    </source>
</evidence>
<dbReference type="InterPro" id="IPR044492">
    <property type="entry name" value="P_typ_ATPase_HD_dom"/>
</dbReference>
<dbReference type="GO" id="GO:0005524">
    <property type="term" value="F:ATP binding"/>
    <property type="evidence" value="ECO:0007669"/>
    <property type="project" value="UniProtKB-KW"/>
</dbReference>
<keyword evidence="7" id="KW-0547">Nucleotide-binding</keyword>
<dbReference type="InterPro" id="IPR006068">
    <property type="entry name" value="ATPase_P-typ_cation-transptr_C"/>
</dbReference>
<feature type="transmembrane region" description="Helical" evidence="19">
    <location>
        <begin position="1558"/>
        <end position="1582"/>
    </location>
</feature>
<keyword evidence="8" id="KW-0187">Copper transport</keyword>
<dbReference type="GO" id="GO:0016887">
    <property type="term" value="F:ATP hydrolysis activity"/>
    <property type="evidence" value="ECO:0007669"/>
    <property type="project" value="InterPro"/>
</dbReference>
<dbReference type="PANTHER" id="PTHR24093">
    <property type="entry name" value="CATION TRANSPORTING ATPASE"/>
    <property type="match status" value="1"/>
</dbReference>
<dbReference type="SFLD" id="SFLDG00002">
    <property type="entry name" value="C1.7:_P-type_atpase_like"/>
    <property type="match status" value="1"/>
</dbReference>
<evidence type="ECO:0000256" key="10">
    <source>
        <dbReference type="ARBA" id="ARBA00022842"/>
    </source>
</evidence>
<dbReference type="SUPFAM" id="SSF56784">
    <property type="entry name" value="HAD-like"/>
    <property type="match status" value="2"/>
</dbReference>
<dbReference type="InterPro" id="IPR023298">
    <property type="entry name" value="ATPase_P-typ_TM_dom_sf"/>
</dbReference>
<name>A0A6J4QPL8_9ACTN</name>
<keyword evidence="12 19" id="KW-1133">Transmembrane helix</keyword>
<dbReference type="GO" id="GO:0140581">
    <property type="term" value="F:P-type monovalent copper transporter activity"/>
    <property type="evidence" value="ECO:0007669"/>
    <property type="project" value="UniProtKB-EC"/>
</dbReference>
<dbReference type="PANTHER" id="PTHR24093:SF513">
    <property type="entry name" value="CATION-TRANSPORTING ATPASE I-RELATED"/>
    <property type="match status" value="1"/>
</dbReference>
<evidence type="ECO:0000256" key="7">
    <source>
        <dbReference type="ARBA" id="ARBA00022741"/>
    </source>
</evidence>
<feature type="domain" description="Cation-transporting P-type ATPase N-terminal" evidence="20">
    <location>
        <begin position="762"/>
        <end position="831"/>
    </location>
</feature>
<evidence type="ECO:0000256" key="5">
    <source>
        <dbReference type="ARBA" id="ARBA00022692"/>
    </source>
</evidence>
<dbReference type="GO" id="GO:0005886">
    <property type="term" value="C:plasma membrane"/>
    <property type="evidence" value="ECO:0007669"/>
    <property type="project" value="UniProtKB-SubCell"/>
</dbReference>
<feature type="compositionally biased region" description="Basic and acidic residues" evidence="18">
    <location>
        <begin position="78"/>
        <end position="88"/>
    </location>
</feature>
<evidence type="ECO:0000256" key="19">
    <source>
        <dbReference type="SAM" id="Phobius"/>
    </source>
</evidence>
<sequence>MSLAVAGEPRVVHAIPGRMRVHLPGWEGRGPRGLEARLRRVQGVSSARANPLTGNVLIRFDPAATDDEDVLRAVREVKSDEPAGKLEEEPVPPPVQHERSGQLRRARIAMRGLDRDPGLARDVVEDLERRPGVVRASASPLTSRVLVEFIEHQVALEDLVTEVSSLELPAHSDEDRPNHPLDPEPARQTATRAAGAGLGLGLLATRRLAGREGPPTRSAIPIVTGGVVSILRGFPVFRDGLREILGTDTADLVFSATGIALQVLSGSPLGLALSAAEALRLFTEIRARRAAWRHYEEEVENAPPARPGAVIRLRAGERTPLAGEVIEGAGTATGPDGLPTPVAPGVVVPAGARLHGGPFVLELRSGEPFLLEPRSVPVVPSLYDRYLRGVGSFAFAYAVATALTYRSLSRAFKALLLINPRAAITGAEAADSGASARVLRSGVTVVGTRSDRSVRLPGVLLIDGPRVLTGGLEIGGVLPLNEAHDASGVLARAAEVSAAAGSPWGDAFRAAGTATATEGTFDGEAAIAQVQGVRYSLRPVEDRASLPPAARLRNHGDYLLMLGDEEGPLGIVVLRPRLAPGIAEMVGACRQHGVEVGLLAAGDPAAAQAVARRAETPLIASDDAVETIRGRQEGGALVAFVSDNANAAAAFAACDLAVGITDGRSHLPARADLLAPDLGGIAAILDAGARRDKAVRDSVALSAAADLAGAVMGVWTTPGVDRASYPTTVSALGAIAAGWARLRGGERPHSFAPRMVDPRPERWGQRGTADVLRALDTTEEGLASAEATERRRPTPTTKQRNRLLAAILDQIRSPLTGILAAGAGLSLALGATGDVAMIGTMIVANAAAGAWQERQADRTAETLERMGTVNACVLRDGHPATVSAEEVVPGDILLLAPGDRIAADARLLSAHGLEIDEAALTGESLPVSKAPDGETDAARIVLEGSDVVVGTGRAVAVAVGRDTRMGATAAALAGEDPHPSPLTARLNVMLRRVLPLVAAGGAIVFVSGLLRGRALLPQLAIGASIAVAAVPEGLPLLAKIGEAAVARRLAGRHALVRHLSAVEALGRVDVACTDKTGTLTEGRLALRIVADADGEVGLPADLPPGSHRVLLTAALAGPHPDASDAFRDPTDAVVSEAAKDAGFGDDLRVERESELPFDSARGFHANVVKGRLCVEGAAESLTPRCDRVRRDGDEHSLDEDGRRVLLAQARRLAERGLRVLMVAEGSPDATLDNPRGLVALGFLGISDPLRPAVPEAVRRCHDAGVRVVMLTGDHPSTARAIAREAGLPDGDRVLTGSEIAELDDEELDLRLERTTIVARVTPLDKLRIVESLQRRGHTVAMTGDGVNDAPALRLADVGVAMGRGGTEVARQTADVVLADDDFSTLVEALVEGRSFWRNIRRALGLLLGGNLGELGLEVGASVLGLASPLTTRQILAVNLVTDVLPALAVALQQPEHHDLGALSREGASALDKPLRNDILRRGIATAAPALAAYIFSLRSSGLAQARTVAFASIVATQLAQTLDAGRAEGGLSRSVLGAVAGSAGMLVTALAARPLRGFFGLAVPGPLGWILIGAGALVAILLGRVNSLLGLSPARAPVSASPTAGFAW</sequence>
<dbReference type="InterPro" id="IPR004014">
    <property type="entry name" value="ATPase_P-typ_cation-transptr_N"/>
</dbReference>
<accession>A0A6J4QPL8</accession>
<comment type="catalytic activity">
    <reaction evidence="16">
        <text>Cu(+)(in) + ATP + H2O = Cu(+)(out) + ADP + phosphate + H(+)</text>
        <dbReference type="Rhea" id="RHEA:25792"/>
        <dbReference type="ChEBI" id="CHEBI:15377"/>
        <dbReference type="ChEBI" id="CHEBI:15378"/>
        <dbReference type="ChEBI" id="CHEBI:30616"/>
        <dbReference type="ChEBI" id="CHEBI:43474"/>
        <dbReference type="ChEBI" id="CHEBI:49552"/>
        <dbReference type="ChEBI" id="CHEBI:456216"/>
        <dbReference type="EC" id="7.2.2.8"/>
    </reaction>
</comment>
<evidence type="ECO:0000256" key="18">
    <source>
        <dbReference type="SAM" id="MobiDB-lite"/>
    </source>
</evidence>
<dbReference type="InterPro" id="IPR001757">
    <property type="entry name" value="P_typ_ATPase"/>
</dbReference>
<dbReference type="InterPro" id="IPR008250">
    <property type="entry name" value="ATPase_P-typ_transduc_dom_A_sf"/>
</dbReference>
<dbReference type="EMBL" id="CADCVG010000007">
    <property type="protein sequence ID" value="CAA9443468.1"/>
    <property type="molecule type" value="Genomic_DNA"/>
</dbReference>
<dbReference type="InterPro" id="IPR023214">
    <property type="entry name" value="HAD_sf"/>
</dbReference>
<comment type="subcellular location">
    <subcellularLocation>
        <location evidence="1">Cell membrane</location>
        <topology evidence="1">Multi-pass membrane protein</topology>
    </subcellularLocation>
</comment>
<comment type="similarity">
    <text evidence="2">Belongs to the cation transport ATPase (P-type) (TC 3.A.3) family. Type IB subfamily.</text>
</comment>
<gene>
    <name evidence="21" type="ORF">AVDCRST_MAG14-161</name>
</gene>
<dbReference type="PROSITE" id="PS00154">
    <property type="entry name" value="ATPASE_E1_E2"/>
    <property type="match status" value="1"/>
</dbReference>
<evidence type="ECO:0000256" key="1">
    <source>
        <dbReference type="ARBA" id="ARBA00004651"/>
    </source>
</evidence>
<evidence type="ECO:0000256" key="13">
    <source>
        <dbReference type="ARBA" id="ARBA00023008"/>
    </source>
</evidence>
<keyword evidence="9" id="KW-0067">ATP-binding</keyword>
<dbReference type="EC" id="7.2.2.8" evidence="3"/>
<dbReference type="SUPFAM" id="SSF81665">
    <property type="entry name" value="Calcium ATPase, transmembrane domain M"/>
    <property type="match status" value="1"/>
</dbReference>
<keyword evidence="14" id="KW-0406">Ion transport</keyword>
<organism evidence="21">
    <name type="scientific">uncultured Rubrobacteraceae bacterium</name>
    <dbReference type="NCBI Taxonomy" id="349277"/>
    <lineage>
        <taxon>Bacteria</taxon>
        <taxon>Bacillati</taxon>
        <taxon>Actinomycetota</taxon>
        <taxon>Rubrobacteria</taxon>
        <taxon>Rubrobacterales</taxon>
        <taxon>Rubrobacteraceae</taxon>
        <taxon>environmental samples</taxon>
    </lineage>
</organism>
<proteinExistence type="inferred from homology"/>
<feature type="transmembrane region" description="Helical" evidence="19">
    <location>
        <begin position="1534"/>
        <end position="1552"/>
    </location>
</feature>
<dbReference type="Pfam" id="PF00122">
    <property type="entry name" value="E1-E2_ATPase"/>
    <property type="match status" value="1"/>
</dbReference>
<dbReference type="Gene3D" id="3.40.50.1000">
    <property type="entry name" value="HAD superfamily/HAD-like"/>
    <property type="match status" value="3"/>
</dbReference>
<evidence type="ECO:0000256" key="12">
    <source>
        <dbReference type="ARBA" id="ARBA00022989"/>
    </source>
</evidence>
<dbReference type="Pfam" id="PF00702">
    <property type="entry name" value="Hydrolase"/>
    <property type="match status" value="1"/>
</dbReference>
<protein>
    <recommendedName>
        <fullName evidence="3">P-type Cu(+) transporter</fullName>
        <ecNumber evidence="3">7.2.2.8</ecNumber>
    </recommendedName>
</protein>
<evidence type="ECO:0000256" key="14">
    <source>
        <dbReference type="ARBA" id="ARBA00023065"/>
    </source>
</evidence>
<evidence type="ECO:0000256" key="8">
    <source>
        <dbReference type="ARBA" id="ARBA00022796"/>
    </source>
</evidence>
<dbReference type="Gene3D" id="1.20.1110.10">
    <property type="entry name" value="Calcium-transporting ATPase, transmembrane domain"/>
    <property type="match status" value="2"/>
</dbReference>
<keyword evidence="15 19" id="KW-0472">Membrane</keyword>
<dbReference type="SMART" id="SM00831">
    <property type="entry name" value="Cation_ATPase_N"/>
    <property type="match status" value="1"/>
</dbReference>
<evidence type="ECO:0000256" key="15">
    <source>
        <dbReference type="ARBA" id="ARBA00023136"/>
    </source>
</evidence>
<dbReference type="SFLD" id="SFLDF00027">
    <property type="entry name" value="p-type_atpase"/>
    <property type="match status" value="1"/>
</dbReference>
<reference evidence="21" key="1">
    <citation type="submission" date="2020-02" db="EMBL/GenBank/DDBJ databases">
        <authorList>
            <person name="Meier V. D."/>
        </authorList>
    </citation>
    <scope>NUCLEOTIDE SEQUENCE</scope>
    <source>
        <strain evidence="21">AVDCRST_MAG14</strain>
    </source>
</reference>
<dbReference type="InterPro" id="IPR023299">
    <property type="entry name" value="ATPase_P-typ_cyto_dom_N"/>
</dbReference>
<evidence type="ECO:0000256" key="11">
    <source>
        <dbReference type="ARBA" id="ARBA00022967"/>
    </source>
</evidence>
<keyword evidence="13" id="KW-0186">Copper</keyword>
<dbReference type="PRINTS" id="PR00119">
    <property type="entry name" value="CATATPASE"/>
</dbReference>
<evidence type="ECO:0000256" key="2">
    <source>
        <dbReference type="ARBA" id="ARBA00006024"/>
    </source>
</evidence>
<keyword evidence="10" id="KW-0460">Magnesium</keyword>
<evidence type="ECO:0000256" key="3">
    <source>
        <dbReference type="ARBA" id="ARBA00012517"/>
    </source>
</evidence>
<evidence type="ECO:0000256" key="4">
    <source>
        <dbReference type="ARBA" id="ARBA00022448"/>
    </source>
</evidence>
<evidence type="ECO:0000313" key="21">
    <source>
        <dbReference type="EMBL" id="CAA9443468.1"/>
    </source>
</evidence>
<dbReference type="Gene3D" id="3.30.70.100">
    <property type="match status" value="1"/>
</dbReference>
<evidence type="ECO:0000256" key="17">
    <source>
        <dbReference type="ARBA" id="ARBA00049360"/>
    </source>
</evidence>
<keyword evidence="11" id="KW-1278">Translocase</keyword>
<dbReference type="InterPro" id="IPR059000">
    <property type="entry name" value="ATPase_P-type_domA"/>
</dbReference>
<keyword evidence="4" id="KW-0813">Transport</keyword>